<dbReference type="CDD" id="cd02440">
    <property type="entry name" value="AdoMet_MTases"/>
    <property type="match status" value="1"/>
</dbReference>
<gene>
    <name evidence="3" type="ORF">CMUS01_06263</name>
</gene>
<dbReference type="GO" id="GO:0008168">
    <property type="term" value="F:methyltransferase activity"/>
    <property type="evidence" value="ECO:0007669"/>
    <property type="project" value="TreeGrafter"/>
</dbReference>
<evidence type="ECO:0000256" key="2">
    <source>
        <dbReference type="SAM" id="MobiDB-lite"/>
    </source>
</evidence>
<protein>
    <recommendedName>
        <fullName evidence="5">Methyltransferase domain-containing protein</fullName>
    </recommendedName>
</protein>
<dbReference type="Proteomes" id="UP000639643">
    <property type="component" value="Unassembled WGS sequence"/>
</dbReference>
<reference evidence="3" key="1">
    <citation type="journal article" date="2020" name="Phytopathology">
        <title>Genome Sequence Resources of Colletotrichum truncatum, C. plurivorum, C. musicola, and C. sojae: Four Species Pathogenic to Soybean (Glycine max).</title>
        <authorList>
            <person name="Rogerio F."/>
            <person name="Boufleur T.R."/>
            <person name="Ciampi-Guillardi M."/>
            <person name="Sukno S.A."/>
            <person name="Thon M.R."/>
            <person name="Massola Junior N.S."/>
            <person name="Baroncelli R."/>
        </authorList>
    </citation>
    <scope>NUCLEOTIDE SEQUENCE</scope>
    <source>
        <strain evidence="3">LFN0074</strain>
    </source>
</reference>
<proteinExistence type="inferred from homology"/>
<dbReference type="PANTHER" id="PTHR43591:SF31">
    <property type="entry name" value="LAEA-LIKE, PUTATIVE (AFU_ORTHOLOGUE AFUA_8G01930)-RELATED"/>
    <property type="match status" value="1"/>
</dbReference>
<dbReference type="PANTHER" id="PTHR43591">
    <property type="entry name" value="METHYLTRANSFERASE"/>
    <property type="match status" value="1"/>
</dbReference>
<evidence type="ECO:0008006" key="5">
    <source>
        <dbReference type="Google" id="ProtNLM"/>
    </source>
</evidence>
<dbReference type="InterPro" id="IPR029063">
    <property type="entry name" value="SAM-dependent_MTases_sf"/>
</dbReference>
<evidence type="ECO:0000256" key="1">
    <source>
        <dbReference type="ARBA" id="ARBA00038158"/>
    </source>
</evidence>
<evidence type="ECO:0000313" key="3">
    <source>
        <dbReference type="EMBL" id="KAF6834190.1"/>
    </source>
</evidence>
<sequence length="359" mass="40874">MADTSTTPNPPANATAQDPGNAADADTADNNPTVLVAEELSDDESVRGESLASSTTSVASWVRDFRIENGRTYHKFKDGKYYMPNDERENERLDVQHNMWLLTFDNRLGTAPPNDADAKVGRVLDVGTGTGIWAMEFGEEHPEAEVLGVDLSSIQPEFTYPNVRFQVDDIDESWTYSQPFDYIHSRMMTSSVADWKEYIKKCFDNLNPNGYLELNEIDLWPKSDDGTLKEDSALLKFIRLWSEAAIAFGRPFQDIRLLKDVMVETGFEDVYAQMFKWPVNAWPRDRKHKELGLWNHDNFSAGLESFMLAPLTRVHGWTKEEVTVFGCEVRSEMRNRSIHSYATVWSIHGRKPAKAEESD</sequence>
<dbReference type="AlphaFoldDB" id="A0A8H6KMS3"/>
<feature type="compositionally biased region" description="Low complexity" evidence="2">
    <location>
        <begin position="1"/>
        <end position="31"/>
    </location>
</feature>
<dbReference type="SUPFAM" id="SSF53335">
    <property type="entry name" value="S-adenosyl-L-methionine-dependent methyltransferases"/>
    <property type="match status" value="1"/>
</dbReference>
<accession>A0A8H6KMS3</accession>
<keyword evidence="4" id="KW-1185">Reference proteome</keyword>
<dbReference type="Pfam" id="PF13489">
    <property type="entry name" value="Methyltransf_23"/>
    <property type="match status" value="1"/>
</dbReference>
<evidence type="ECO:0000313" key="4">
    <source>
        <dbReference type="Proteomes" id="UP000639643"/>
    </source>
</evidence>
<dbReference type="EMBL" id="WIGM01000201">
    <property type="protein sequence ID" value="KAF6834190.1"/>
    <property type="molecule type" value="Genomic_DNA"/>
</dbReference>
<comment type="similarity">
    <text evidence="1">Belongs to the methyltransferase superfamily. LaeA methyltransferase family.</text>
</comment>
<dbReference type="Gene3D" id="3.40.50.150">
    <property type="entry name" value="Vaccinia Virus protein VP39"/>
    <property type="match status" value="1"/>
</dbReference>
<name>A0A8H6KMS3_9PEZI</name>
<organism evidence="3 4">
    <name type="scientific">Colletotrichum musicola</name>
    <dbReference type="NCBI Taxonomy" id="2175873"/>
    <lineage>
        <taxon>Eukaryota</taxon>
        <taxon>Fungi</taxon>
        <taxon>Dikarya</taxon>
        <taxon>Ascomycota</taxon>
        <taxon>Pezizomycotina</taxon>
        <taxon>Sordariomycetes</taxon>
        <taxon>Hypocreomycetidae</taxon>
        <taxon>Glomerellales</taxon>
        <taxon>Glomerellaceae</taxon>
        <taxon>Colletotrichum</taxon>
        <taxon>Colletotrichum orchidearum species complex</taxon>
    </lineage>
</organism>
<comment type="caution">
    <text evidence="3">The sequence shown here is derived from an EMBL/GenBank/DDBJ whole genome shotgun (WGS) entry which is preliminary data.</text>
</comment>
<feature type="region of interest" description="Disordered" evidence="2">
    <location>
        <begin position="1"/>
        <end position="32"/>
    </location>
</feature>
<dbReference type="OrthoDB" id="2013972at2759"/>